<gene>
    <name evidence="6" type="ORF">PACTADRAFT_49695</name>
</gene>
<dbReference type="PANTHER" id="PTHR10019">
    <property type="entry name" value="SNF5"/>
    <property type="match status" value="1"/>
</dbReference>
<sequence length="360" mass="41940">MAEVEKPTFPQALTTSFPSRLKNENTALFITLNTGRNTKRNATHVVNYAEFDNDFFDDNDNDQDFVLENASSSLPQQNNLDLSNFEGKLATMTKHLEYNENDLIYNASLPEILIPIRISLDYQTNKITDFFMWNINETLMTPENFAIITCNDLELPNSYANQISNSIRQQVEEYQNLASIPLPEGETHVIINLSVNLDKQFYEDKFEWDLANSQLLPEDFAETVARDLGLSLEFKAAIAHSLHETLLKLKKEFIENNQLTLLQQYDISKLNFCYQTTSNAYGISYDQQGLRYDTKNFGSDWSPAVETLSQWEIEKREIERERNIRRLKRETMRIGDDYGGPTKRRYRRRLDELDGSYRKN</sequence>
<dbReference type="GO" id="GO:0016586">
    <property type="term" value="C:RSC-type complex"/>
    <property type="evidence" value="ECO:0007669"/>
    <property type="project" value="EnsemblFungi"/>
</dbReference>
<keyword evidence="7" id="KW-1185">Reference proteome</keyword>
<dbReference type="GO" id="GO:0007059">
    <property type="term" value="P:chromosome segregation"/>
    <property type="evidence" value="ECO:0007669"/>
    <property type="project" value="EnsemblFungi"/>
</dbReference>
<protein>
    <recommendedName>
        <fullName evidence="8">Chromatin structure-remodeling complex subunit SFH1</fullName>
    </recommendedName>
</protein>
<evidence type="ECO:0000313" key="6">
    <source>
        <dbReference type="EMBL" id="ODV96335.1"/>
    </source>
</evidence>
<keyword evidence="3" id="KW-0805">Transcription regulation</keyword>
<dbReference type="Pfam" id="PF04855">
    <property type="entry name" value="SNF5"/>
    <property type="match status" value="1"/>
</dbReference>
<evidence type="ECO:0000313" key="7">
    <source>
        <dbReference type="Proteomes" id="UP000094236"/>
    </source>
</evidence>
<dbReference type="GO" id="GO:0000086">
    <property type="term" value="P:G2/M transition of mitotic cell cycle"/>
    <property type="evidence" value="ECO:0007669"/>
    <property type="project" value="EnsemblFungi"/>
</dbReference>
<dbReference type="GO" id="GO:0031491">
    <property type="term" value="F:nucleosome binding"/>
    <property type="evidence" value="ECO:0007669"/>
    <property type="project" value="EnsemblFungi"/>
</dbReference>
<dbReference type="GO" id="GO:0033696">
    <property type="term" value="P:heterochromatin boundary formation"/>
    <property type="evidence" value="ECO:0007669"/>
    <property type="project" value="EnsemblFungi"/>
</dbReference>
<name>A0A1E4TX47_PACTA</name>
<evidence type="ECO:0000256" key="4">
    <source>
        <dbReference type="ARBA" id="ARBA00023163"/>
    </source>
</evidence>
<dbReference type="GO" id="GO:0006368">
    <property type="term" value="P:transcription elongation by RNA polymerase II"/>
    <property type="evidence" value="ECO:0007669"/>
    <property type="project" value="EnsemblFungi"/>
</dbReference>
<dbReference type="OrthoDB" id="10258327at2759"/>
<dbReference type="AlphaFoldDB" id="A0A1E4TX47"/>
<keyword evidence="4" id="KW-0804">Transcription</keyword>
<evidence type="ECO:0000256" key="3">
    <source>
        <dbReference type="ARBA" id="ARBA00023015"/>
    </source>
</evidence>
<evidence type="ECO:0000256" key="2">
    <source>
        <dbReference type="ARBA" id="ARBA00010239"/>
    </source>
</evidence>
<evidence type="ECO:0008006" key="8">
    <source>
        <dbReference type="Google" id="ProtNLM"/>
    </source>
</evidence>
<reference evidence="7" key="1">
    <citation type="submission" date="2016-05" db="EMBL/GenBank/DDBJ databases">
        <title>Comparative genomics of biotechnologically important yeasts.</title>
        <authorList>
            <consortium name="DOE Joint Genome Institute"/>
            <person name="Riley R."/>
            <person name="Haridas S."/>
            <person name="Wolfe K.H."/>
            <person name="Lopes M.R."/>
            <person name="Hittinger C.T."/>
            <person name="Goker M."/>
            <person name="Salamov A."/>
            <person name="Wisecaver J."/>
            <person name="Long T.M."/>
            <person name="Aerts A.L."/>
            <person name="Barry K."/>
            <person name="Choi C."/>
            <person name="Clum A."/>
            <person name="Coughlan A.Y."/>
            <person name="Deshpande S."/>
            <person name="Douglass A.P."/>
            <person name="Hanson S.J."/>
            <person name="Klenk H.-P."/>
            <person name="Labutti K."/>
            <person name="Lapidus A."/>
            <person name="Lindquist E."/>
            <person name="Lipzen A."/>
            <person name="Meier-Kolthoff J.P."/>
            <person name="Ohm R.A."/>
            <person name="Otillar R.P."/>
            <person name="Pangilinan J."/>
            <person name="Peng Y."/>
            <person name="Rokas A."/>
            <person name="Rosa C.A."/>
            <person name="Scheuner C."/>
            <person name="Sibirny A.A."/>
            <person name="Slot J.C."/>
            <person name="Stielow J.B."/>
            <person name="Sun H."/>
            <person name="Kurtzman C.P."/>
            <person name="Blackwell M."/>
            <person name="Grigoriev I.V."/>
            <person name="Jeffries T.W."/>
        </authorList>
    </citation>
    <scope>NUCLEOTIDE SEQUENCE [LARGE SCALE GENOMIC DNA]</scope>
    <source>
        <strain evidence="7">NRRL Y-2460</strain>
    </source>
</reference>
<proteinExistence type="inferred from homology"/>
<evidence type="ECO:0000256" key="5">
    <source>
        <dbReference type="ARBA" id="ARBA00023242"/>
    </source>
</evidence>
<organism evidence="6 7">
    <name type="scientific">Pachysolen tannophilus NRRL Y-2460</name>
    <dbReference type="NCBI Taxonomy" id="669874"/>
    <lineage>
        <taxon>Eukaryota</taxon>
        <taxon>Fungi</taxon>
        <taxon>Dikarya</taxon>
        <taxon>Ascomycota</taxon>
        <taxon>Saccharomycotina</taxon>
        <taxon>Pichiomycetes</taxon>
        <taxon>Pachysolenaceae</taxon>
        <taxon>Pachysolen</taxon>
    </lineage>
</organism>
<keyword evidence="5" id="KW-0539">Nucleus</keyword>
<dbReference type="GO" id="GO:0006302">
    <property type="term" value="P:double-strand break repair"/>
    <property type="evidence" value="ECO:0007669"/>
    <property type="project" value="EnsemblFungi"/>
</dbReference>
<dbReference type="STRING" id="669874.A0A1E4TX47"/>
<evidence type="ECO:0000256" key="1">
    <source>
        <dbReference type="ARBA" id="ARBA00004123"/>
    </source>
</evidence>
<dbReference type="EMBL" id="KV454013">
    <property type="protein sequence ID" value="ODV96335.1"/>
    <property type="molecule type" value="Genomic_DNA"/>
</dbReference>
<dbReference type="GO" id="GO:0000228">
    <property type="term" value="C:nuclear chromosome"/>
    <property type="evidence" value="ECO:0007669"/>
    <property type="project" value="InterPro"/>
</dbReference>
<accession>A0A1E4TX47</accession>
<dbReference type="GO" id="GO:0034080">
    <property type="term" value="P:CENP-A containing chromatin assembly"/>
    <property type="evidence" value="ECO:0007669"/>
    <property type="project" value="EnsemblFungi"/>
</dbReference>
<dbReference type="InterPro" id="IPR006939">
    <property type="entry name" value="SNF5"/>
</dbReference>
<comment type="similarity">
    <text evidence="2">Belongs to the SNF5 family.</text>
</comment>
<dbReference type="GO" id="GO:0006337">
    <property type="term" value="P:nucleosome disassembly"/>
    <property type="evidence" value="ECO:0007669"/>
    <property type="project" value="EnsemblFungi"/>
</dbReference>
<comment type="subcellular location">
    <subcellularLocation>
        <location evidence="1">Nucleus</location>
    </subcellularLocation>
</comment>
<dbReference type="GO" id="GO:0033262">
    <property type="term" value="P:regulation of nuclear cell cycle DNA replication"/>
    <property type="evidence" value="ECO:0007669"/>
    <property type="project" value="EnsemblFungi"/>
</dbReference>
<dbReference type="Proteomes" id="UP000094236">
    <property type="component" value="Unassembled WGS sequence"/>
</dbReference>